<feature type="chain" id="PRO_5047386211" description="Lipoprotein" evidence="1">
    <location>
        <begin position="22"/>
        <end position="172"/>
    </location>
</feature>
<dbReference type="Proteomes" id="UP001429601">
    <property type="component" value="Unassembled WGS sequence"/>
</dbReference>
<name>A0ABX0Q051_9GAMM</name>
<sequence>MKKFMTIACVLLIMAGTAACGMTHPAERHEAGHVAQTTGAEPKQGYYGTIRFYEGYNGSQDTFCPETITQRPFFKQKKMGDCGKNDEAKSMKFEGTPAGVVVKVYDNPNCDTGDDYAVITTLRSAVNNPITVWNFEDNDSDDPNGYQIRYYYQDGNLDGKVSCVQFIVPEAP</sequence>
<keyword evidence="3" id="KW-1185">Reference proteome</keyword>
<dbReference type="RefSeq" id="WP_167123011.1">
    <property type="nucleotide sequence ID" value="NZ_JAAQQR010000001.1"/>
</dbReference>
<evidence type="ECO:0000256" key="1">
    <source>
        <dbReference type="SAM" id="SignalP"/>
    </source>
</evidence>
<organism evidence="2 3">
    <name type="scientific">Luteibacter jiangsuensis</name>
    <dbReference type="NCBI Taxonomy" id="637577"/>
    <lineage>
        <taxon>Bacteria</taxon>
        <taxon>Pseudomonadati</taxon>
        <taxon>Pseudomonadota</taxon>
        <taxon>Gammaproteobacteria</taxon>
        <taxon>Lysobacterales</taxon>
        <taxon>Rhodanobacteraceae</taxon>
        <taxon>Luteibacter</taxon>
    </lineage>
</organism>
<proteinExistence type="predicted"/>
<evidence type="ECO:0000313" key="3">
    <source>
        <dbReference type="Proteomes" id="UP001429601"/>
    </source>
</evidence>
<reference evidence="2 3" key="1">
    <citation type="journal article" date="2011" name="Curr. Microbiol.">
        <title>Luteibacter jiangsuensis sp. nov.: a methamidophos-degrading bacterium isolated from a methamidophos-manufacturing factory.</title>
        <authorList>
            <person name="Wang L."/>
            <person name="Wang G.L."/>
            <person name="Li S.P."/>
            <person name="Jiang J.D."/>
        </authorList>
    </citation>
    <scope>NUCLEOTIDE SEQUENCE [LARGE SCALE GENOMIC DNA]</scope>
    <source>
        <strain evidence="2 3">CGMCC 1.10133</strain>
    </source>
</reference>
<keyword evidence="1" id="KW-0732">Signal</keyword>
<protein>
    <recommendedName>
        <fullName evidence="4">Lipoprotein</fullName>
    </recommendedName>
</protein>
<evidence type="ECO:0000313" key="2">
    <source>
        <dbReference type="EMBL" id="NID03910.1"/>
    </source>
</evidence>
<dbReference type="PROSITE" id="PS51257">
    <property type="entry name" value="PROKAR_LIPOPROTEIN"/>
    <property type="match status" value="1"/>
</dbReference>
<dbReference type="EMBL" id="JAAQQR010000001">
    <property type="protein sequence ID" value="NID03910.1"/>
    <property type="molecule type" value="Genomic_DNA"/>
</dbReference>
<accession>A0ABX0Q051</accession>
<feature type="signal peptide" evidence="1">
    <location>
        <begin position="1"/>
        <end position="21"/>
    </location>
</feature>
<comment type="caution">
    <text evidence="2">The sequence shown here is derived from an EMBL/GenBank/DDBJ whole genome shotgun (WGS) entry which is preliminary data.</text>
</comment>
<gene>
    <name evidence="2" type="ORF">HBF26_03370</name>
</gene>
<evidence type="ECO:0008006" key="4">
    <source>
        <dbReference type="Google" id="ProtNLM"/>
    </source>
</evidence>